<accession>A0AC59ZX61</accession>
<evidence type="ECO:0000313" key="2">
    <source>
        <dbReference type="Proteomes" id="UP001162501"/>
    </source>
</evidence>
<reference evidence="1" key="1">
    <citation type="submission" date="2023-05" db="EMBL/GenBank/DDBJ databases">
        <authorList>
            <consortium name="ELIXIR-Norway"/>
        </authorList>
    </citation>
    <scope>NUCLEOTIDE SEQUENCE</scope>
</reference>
<reference evidence="1" key="2">
    <citation type="submission" date="2025-03" db="EMBL/GenBank/DDBJ databases">
        <authorList>
            <consortium name="ELIXIR-Norway"/>
            <consortium name="Elixir Norway"/>
        </authorList>
    </citation>
    <scope>NUCLEOTIDE SEQUENCE</scope>
</reference>
<dbReference type="Proteomes" id="UP001162501">
    <property type="component" value="Chromosome 5"/>
</dbReference>
<name>A0AC59ZX61_RANTA</name>
<evidence type="ECO:0000313" key="1">
    <source>
        <dbReference type="EMBL" id="CAN0524835.1"/>
    </source>
</evidence>
<dbReference type="EMBL" id="OX596089">
    <property type="protein sequence ID" value="CAN0524835.1"/>
    <property type="molecule type" value="Genomic_DNA"/>
</dbReference>
<sequence length="128" mass="14600">MYSNFTYFPVLPQASLLRGNPVELQSKELGLQRTGISAKEQIKLVEEEDAAEESDGDEMGVEFIRKPELHGGPVIFQNLSGVHWGYEETKTFLDIFHETRFYEAPQACHRKSKLYGAMAEQLRECGFL</sequence>
<protein>
    <submittedName>
        <fullName evidence="1">Uncharacterized protein</fullName>
    </submittedName>
</protein>
<organism evidence="1 2">
    <name type="scientific">Rangifer tarandus platyrhynchus</name>
    <name type="common">Svalbard reindeer</name>
    <dbReference type="NCBI Taxonomy" id="3082113"/>
    <lineage>
        <taxon>Eukaryota</taxon>
        <taxon>Metazoa</taxon>
        <taxon>Chordata</taxon>
        <taxon>Craniata</taxon>
        <taxon>Vertebrata</taxon>
        <taxon>Euteleostomi</taxon>
        <taxon>Mammalia</taxon>
        <taxon>Eutheria</taxon>
        <taxon>Laurasiatheria</taxon>
        <taxon>Artiodactyla</taxon>
        <taxon>Ruminantia</taxon>
        <taxon>Pecora</taxon>
        <taxon>Cervidae</taxon>
        <taxon>Odocoileinae</taxon>
        <taxon>Rangifer</taxon>
    </lineage>
</organism>
<proteinExistence type="predicted"/>
<gene>
    <name evidence="1" type="ORF">MRATA1EN22A_LOCUS23982</name>
</gene>